<proteinExistence type="predicted"/>
<organism evidence="1 2">
    <name type="scientific">Coemansia helicoidea</name>
    <dbReference type="NCBI Taxonomy" id="1286919"/>
    <lineage>
        <taxon>Eukaryota</taxon>
        <taxon>Fungi</taxon>
        <taxon>Fungi incertae sedis</taxon>
        <taxon>Zoopagomycota</taxon>
        <taxon>Kickxellomycotina</taxon>
        <taxon>Kickxellomycetes</taxon>
        <taxon>Kickxellales</taxon>
        <taxon>Kickxellaceae</taxon>
        <taxon>Coemansia</taxon>
    </lineage>
</organism>
<feature type="non-terminal residue" evidence="1">
    <location>
        <position position="1"/>
    </location>
</feature>
<accession>A0ACC1KJU2</accession>
<keyword evidence="2" id="KW-1185">Reference proteome</keyword>
<evidence type="ECO:0000313" key="2">
    <source>
        <dbReference type="Proteomes" id="UP001140087"/>
    </source>
</evidence>
<dbReference type="EMBL" id="JANBUN010003356">
    <property type="protein sequence ID" value="KAJ2791160.1"/>
    <property type="molecule type" value="Genomic_DNA"/>
</dbReference>
<comment type="caution">
    <text evidence="1">The sequence shown here is derived from an EMBL/GenBank/DDBJ whole genome shotgun (WGS) entry which is preliminary data.</text>
</comment>
<protein>
    <submittedName>
        <fullName evidence="1">Chromatin remodeling complex Adenosinetriphosphatase</fullName>
    </submittedName>
</protein>
<dbReference type="Proteomes" id="UP001140087">
    <property type="component" value="Unassembled WGS sequence"/>
</dbReference>
<evidence type="ECO:0000313" key="1">
    <source>
        <dbReference type="EMBL" id="KAJ2791160.1"/>
    </source>
</evidence>
<sequence length="105" mass="12084">IQLLLDSKLDECKQDPLRHFSIPYGSGGSTAKGRVYTEDEDRFLLVQLARIGIASDDVYDRIRQEVRLSPLFRFDWFIKSRNAQEIQRRCQTLVGLLQKAGRAGE</sequence>
<reference evidence="1" key="1">
    <citation type="submission" date="2022-07" db="EMBL/GenBank/DDBJ databases">
        <title>Phylogenomic reconstructions and comparative analyses of Kickxellomycotina fungi.</title>
        <authorList>
            <person name="Reynolds N.K."/>
            <person name="Stajich J.E."/>
            <person name="Barry K."/>
            <person name="Grigoriev I.V."/>
            <person name="Crous P."/>
            <person name="Smith M.E."/>
        </authorList>
    </citation>
    <scope>NUCLEOTIDE SEQUENCE</scope>
    <source>
        <strain evidence="1">BCRC 34780</strain>
    </source>
</reference>
<name>A0ACC1KJU2_9FUNG</name>
<gene>
    <name evidence="1" type="primary">ISW2_2</name>
    <name evidence="1" type="ORF">H4R21_006367</name>
</gene>